<dbReference type="InterPro" id="IPR001202">
    <property type="entry name" value="WW_dom"/>
</dbReference>
<gene>
    <name evidence="3" type="ORF">H310_10686</name>
</gene>
<evidence type="ECO:0000259" key="2">
    <source>
        <dbReference type="Pfam" id="PF00397"/>
    </source>
</evidence>
<dbReference type="GeneID" id="20087736"/>
<reference evidence="3" key="1">
    <citation type="submission" date="2013-12" db="EMBL/GenBank/DDBJ databases">
        <title>The Genome Sequence of Aphanomyces invadans NJM9701.</title>
        <authorList>
            <consortium name="The Broad Institute Genomics Platform"/>
            <person name="Russ C."/>
            <person name="Tyler B."/>
            <person name="van West P."/>
            <person name="Dieguez-Uribeondo J."/>
            <person name="Young S.K."/>
            <person name="Zeng Q."/>
            <person name="Gargeya S."/>
            <person name="Fitzgerald M."/>
            <person name="Abouelleil A."/>
            <person name="Alvarado L."/>
            <person name="Chapman S.B."/>
            <person name="Gainer-Dewar J."/>
            <person name="Goldberg J."/>
            <person name="Griggs A."/>
            <person name="Gujja S."/>
            <person name="Hansen M."/>
            <person name="Howarth C."/>
            <person name="Imamovic A."/>
            <person name="Ireland A."/>
            <person name="Larimer J."/>
            <person name="McCowan C."/>
            <person name="Murphy C."/>
            <person name="Pearson M."/>
            <person name="Poon T.W."/>
            <person name="Priest M."/>
            <person name="Roberts A."/>
            <person name="Saif S."/>
            <person name="Shea T."/>
            <person name="Sykes S."/>
            <person name="Wortman J."/>
            <person name="Nusbaum C."/>
            <person name="Birren B."/>
        </authorList>
    </citation>
    <scope>NUCLEOTIDE SEQUENCE [LARGE SCALE GENOMIC DNA]</scope>
    <source>
        <strain evidence="3">NJM9701</strain>
    </source>
</reference>
<sequence length="115" mass="13116">MSVTKKGIWTEHVDAASGRTYYFNVVHGRSYWELTEDLRAVVMRPLREAVVAEDDDPAEDETATQHTHEEPTSSDGPSRAAALATYVNLHAADSFSNRIQMAMKHQEEQRRREQE</sequence>
<feature type="domain" description="WW" evidence="2">
    <location>
        <begin position="9"/>
        <end position="33"/>
    </location>
</feature>
<dbReference type="Pfam" id="PF00397">
    <property type="entry name" value="WW"/>
    <property type="match status" value="1"/>
</dbReference>
<name>A0A024TPU1_9STRA</name>
<proteinExistence type="predicted"/>
<dbReference type="InterPro" id="IPR036020">
    <property type="entry name" value="WW_dom_sf"/>
</dbReference>
<dbReference type="OrthoDB" id="79452at2759"/>
<feature type="region of interest" description="Disordered" evidence="1">
    <location>
        <begin position="51"/>
        <end position="83"/>
    </location>
</feature>
<dbReference type="eggNOG" id="ENOG502SCVD">
    <property type="taxonomic scope" value="Eukaryota"/>
</dbReference>
<dbReference type="SUPFAM" id="SSF51045">
    <property type="entry name" value="WW domain"/>
    <property type="match status" value="1"/>
</dbReference>
<dbReference type="EMBL" id="KI913978">
    <property type="protein sequence ID" value="ETV96038.1"/>
    <property type="molecule type" value="Genomic_DNA"/>
</dbReference>
<dbReference type="Gene3D" id="2.20.70.10">
    <property type="match status" value="1"/>
</dbReference>
<dbReference type="VEuPathDB" id="FungiDB:H310_10686"/>
<evidence type="ECO:0000313" key="3">
    <source>
        <dbReference type="EMBL" id="ETV96038.1"/>
    </source>
</evidence>
<protein>
    <recommendedName>
        <fullName evidence="2">WW domain-containing protein</fullName>
    </recommendedName>
</protein>
<dbReference type="CDD" id="cd00201">
    <property type="entry name" value="WW"/>
    <property type="match status" value="1"/>
</dbReference>
<dbReference type="RefSeq" id="XP_008875349.1">
    <property type="nucleotide sequence ID" value="XM_008877127.1"/>
</dbReference>
<evidence type="ECO:0000256" key="1">
    <source>
        <dbReference type="SAM" id="MobiDB-lite"/>
    </source>
</evidence>
<dbReference type="AlphaFoldDB" id="A0A024TPU1"/>
<organism evidence="3">
    <name type="scientific">Aphanomyces invadans</name>
    <dbReference type="NCBI Taxonomy" id="157072"/>
    <lineage>
        <taxon>Eukaryota</taxon>
        <taxon>Sar</taxon>
        <taxon>Stramenopiles</taxon>
        <taxon>Oomycota</taxon>
        <taxon>Saprolegniomycetes</taxon>
        <taxon>Saprolegniales</taxon>
        <taxon>Verrucalvaceae</taxon>
        <taxon>Aphanomyces</taxon>
    </lineage>
</organism>
<accession>A0A024TPU1</accession>
<feature type="compositionally biased region" description="Acidic residues" evidence="1">
    <location>
        <begin position="51"/>
        <end position="62"/>
    </location>
</feature>